<dbReference type="InterPro" id="IPR002197">
    <property type="entry name" value="HTH_Fis"/>
</dbReference>
<dbReference type="SUPFAM" id="SSF52540">
    <property type="entry name" value="P-loop containing nucleoside triphosphate hydrolases"/>
    <property type="match status" value="1"/>
</dbReference>
<evidence type="ECO:0000313" key="6">
    <source>
        <dbReference type="EMBL" id="MBM7038324.1"/>
    </source>
</evidence>
<dbReference type="Pfam" id="PF02954">
    <property type="entry name" value="HTH_8"/>
    <property type="match status" value="1"/>
</dbReference>
<dbReference type="SUPFAM" id="SSF46689">
    <property type="entry name" value="Homeodomain-like"/>
    <property type="match status" value="1"/>
</dbReference>
<dbReference type="Gene3D" id="1.10.10.60">
    <property type="entry name" value="Homeodomain-like"/>
    <property type="match status" value="1"/>
</dbReference>
<proteinExistence type="predicted"/>
<evidence type="ECO:0000313" key="7">
    <source>
        <dbReference type="Proteomes" id="UP000809621"/>
    </source>
</evidence>
<dbReference type="Pfam" id="PF20161">
    <property type="entry name" value="VpsR"/>
    <property type="match status" value="1"/>
</dbReference>
<keyword evidence="4" id="KW-0804">Transcription</keyword>
<dbReference type="InterPro" id="IPR002078">
    <property type="entry name" value="Sigma_54_int"/>
</dbReference>
<keyword evidence="7" id="KW-1185">Reference proteome</keyword>
<name>A0ABS2HQK1_9VIBR</name>
<evidence type="ECO:0000259" key="5">
    <source>
        <dbReference type="PROSITE" id="PS50045"/>
    </source>
</evidence>
<evidence type="ECO:0000256" key="2">
    <source>
        <dbReference type="ARBA" id="ARBA00022840"/>
    </source>
</evidence>
<dbReference type="InterPro" id="IPR025944">
    <property type="entry name" value="Sigma_54_int_dom_CS"/>
</dbReference>
<evidence type="ECO:0000256" key="4">
    <source>
        <dbReference type="ARBA" id="ARBA00023163"/>
    </source>
</evidence>
<dbReference type="PRINTS" id="PR01590">
    <property type="entry name" value="HTHFIS"/>
</dbReference>
<dbReference type="InterPro" id="IPR045343">
    <property type="entry name" value="VpsR"/>
</dbReference>
<dbReference type="PANTHER" id="PTHR32071:SF120">
    <property type="entry name" value="TRANSCRIPTIONAL REGULATOR-RELATED"/>
    <property type="match status" value="1"/>
</dbReference>
<dbReference type="Gene3D" id="3.40.50.300">
    <property type="entry name" value="P-loop containing nucleotide triphosphate hydrolases"/>
    <property type="match status" value="1"/>
</dbReference>
<dbReference type="InterPro" id="IPR058031">
    <property type="entry name" value="AAA_lid_NorR"/>
</dbReference>
<feature type="domain" description="Sigma-54 factor interaction" evidence="5">
    <location>
        <begin position="146"/>
        <end position="366"/>
    </location>
</feature>
<dbReference type="Pfam" id="PF25601">
    <property type="entry name" value="AAA_lid_14"/>
    <property type="match status" value="1"/>
</dbReference>
<comment type="caution">
    <text evidence="6">The sequence shown here is derived from an EMBL/GenBank/DDBJ whole genome shotgun (WGS) entry which is preliminary data.</text>
</comment>
<sequence length="442" mass="49326">MGTQFRTDSVPGSLVVVGGAREPWLPVLEQVGWQCHNCADLRKADTLFAQLGPSIGIVDLSRDEFSLHGLANLVSSHKQVRWIAFIRENQLKSDTICQFIVNFCIDFFTAPIPDAQLHSTIGHQLGMLKLEKKVWPELGSSNDLGIVGQSIQVKRLRDQIKRIGATDVSILVFGEAGSNKDHVARAVHTSSSRSKGPFVPVNCGAISEARMDKELFGNCEQGDSCILEQANGGTLLLTEIMGMAYSQQVKLLRFMQEGSIETPNGVKELDVRILATTSADIERSLTDGDFNEELYHHLNVLRVNVPNLRDRNGDIEILAKHFLEQYSREYNSQVRSFSEDAIEALSQYHWPGNVRELDNHIKRLVLMADSVVLTEQDLDLPKRSDGKLSLKTIRERSERDALQMVLELHGGHVSPAAKELGISRATMYRLLNKHNLISEGRL</sequence>
<reference evidence="6 7" key="1">
    <citation type="submission" date="2021-02" db="EMBL/GenBank/DDBJ databases">
        <authorList>
            <person name="Park J.-S."/>
        </authorList>
    </citation>
    <scope>NUCLEOTIDE SEQUENCE [LARGE SCALE GENOMIC DNA]</scope>
    <source>
        <strain evidence="6 7">188UL20-2</strain>
    </source>
</reference>
<keyword evidence="2" id="KW-0067">ATP-binding</keyword>
<accession>A0ABS2HQK1</accession>
<dbReference type="Pfam" id="PF00158">
    <property type="entry name" value="Sigma54_activat"/>
    <property type="match status" value="1"/>
</dbReference>
<keyword evidence="3" id="KW-0805">Transcription regulation</keyword>
<dbReference type="RefSeq" id="WP_205159785.1">
    <property type="nucleotide sequence ID" value="NZ_JAFEUM010000010.1"/>
</dbReference>
<dbReference type="Proteomes" id="UP000809621">
    <property type="component" value="Unassembled WGS sequence"/>
</dbReference>
<dbReference type="InterPro" id="IPR009057">
    <property type="entry name" value="Homeodomain-like_sf"/>
</dbReference>
<dbReference type="PROSITE" id="PS50045">
    <property type="entry name" value="SIGMA54_INTERACT_4"/>
    <property type="match status" value="1"/>
</dbReference>
<keyword evidence="1" id="KW-0547">Nucleotide-binding</keyword>
<organism evidence="6 7">
    <name type="scientific">Vibrio ulleungensis</name>
    <dbReference type="NCBI Taxonomy" id="2807619"/>
    <lineage>
        <taxon>Bacteria</taxon>
        <taxon>Pseudomonadati</taxon>
        <taxon>Pseudomonadota</taxon>
        <taxon>Gammaproteobacteria</taxon>
        <taxon>Vibrionales</taxon>
        <taxon>Vibrionaceae</taxon>
        <taxon>Vibrio</taxon>
    </lineage>
</organism>
<evidence type="ECO:0000256" key="3">
    <source>
        <dbReference type="ARBA" id="ARBA00023015"/>
    </source>
</evidence>
<evidence type="ECO:0000256" key="1">
    <source>
        <dbReference type="ARBA" id="ARBA00022741"/>
    </source>
</evidence>
<protein>
    <submittedName>
        <fullName evidence="6">Sigma-54-dependent Fis family transcriptional regulator</fullName>
    </submittedName>
</protein>
<dbReference type="PROSITE" id="PS00688">
    <property type="entry name" value="SIGMA54_INTERACT_3"/>
    <property type="match status" value="1"/>
</dbReference>
<dbReference type="PANTHER" id="PTHR32071">
    <property type="entry name" value="TRANSCRIPTIONAL REGULATORY PROTEIN"/>
    <property type="match status" value="1"/>
</dbReference>
<dbReference type="EMBL" id="JAFEUM010000010">
    <property type="protein sequence ID" value="MBM7038324.1"/>
    <property type="molecule type" value="Genomic_DNA"/>
</dbReference>
<dbReference type="Gene3D" id="1.10.8.60">
    <property type="match status" value="1"/>
</dbReference>
<dbReference type="CDD" id="cd00009">
    <property type="entry name" value="AAA"/>
    <property type="match status" value="1"/>
</dbReference>
<dbReference type="InterPro" id="IPR027417">
    <property type="entry name" value="P-loop_NTPase"/>
</dbReference>
<gene>
    <name evidence="6" type="ORF">JQC93_18235</name>
</gene>